<gene>
    <name evidence="2" type="ORF">LCGC14_1280000</name>
</gene>
<evidence type="ECO:0000256" key="1">
    <source>
        <dbReference type="SAM" id="Coils"/>
    </source>
</evidence>
<feature type="non-terminal residue" evidence="2">
    <location>
        <position position="1"/>
    </location>
</feature>
<name>A0A0F9LGS3_9ZZZZ</name>
<keyword evidence="1" id="KW-0175">Coiled coil</keyword>
<dbReference type="EMBL" id="LAZR01007273">
    <property type="protein sequence ID" value="KKM86331.1"/>
    <property type="molecule type" value="Genomic_DNA"/>
</dbReference>
<feature type="coiled-coil region" evidence="1">
    <location>
        <begin position="246"/>
        <end position="273"/>
    </location>
</feature>
<organism evidence="2">
    <name type="scientific">marine sediment metagenome</name>
    <dbReference type="NCBI Taxonomy" id="412755"/>
    <lineage>
        <taxon>unclassified sequences</taxon>
        <taxon>metagenomes</taxon>
        <taxon>ecological metagenomes</taxon>
    </lineage>
</organism>
<dbReference type="AlphaFoldDB" id="A0A0F9LGS3"/>
<evidence type="ECO:0000313" key="2">
    <source>
        <dbReference type="EMBL" id="KKM86331.1"/>
    </source>
</evidence>
<reference evidence="2" key="1">
    <citation type="journal article" date="2015" name="Nature">
        <title>Complex archaea that bridge the gap between prokaryotes and eukaryotes.</title>
        <authorList>
            <person name="Spang A."/>
            <person name="Saw J.H."/>
            <person name="Jorgensen S.L."/>
            <person name="Zaremba-Niedzwiedzka K."/>
            <person name="Martijn J."/>
            <person name="Lind A.E."/>
            <person name="van Eijk R."/>
            <person name="Schleper C."/>
            <person name="Guy L."/>
            <person name="Ettema T.J."/>
        </authorList>
    </citation>
    <scope>NUCLEOTIDE SEQUENCE</scope>
</reference>
<comment type="caution">
    <text evidence="2">The sequence shown here is derived from an EMBL/GenBank/DDBJ whole genome shotgun (WGS) entry which is preliminary data.</text>
</comment>
<protein>
    <submittedName>
        <fullName evidence="2">Uncharacterized protein</fullName>
    </submittedName>
</protein>
<sequence>GFVKVMAGHKEMGVRQVSRVLRHITFSGMGIVKNPANPHSIIMETAARKELMEKGEQVVDLEMIDNLRGHKVVLSEKAGKTQVDKEDEVSDNLVEVSNALADEETPKLFIELDEETGGISRVLTVSPNKEVAARWSGGGLPGPGSVMSSPDSLCVSFKKRLTKYNALDQSEGAVVQEHYCALFEERCPVIGATAKAPECLRNQRNSVTKNSEDTTITKSIREHVNDAPGNTFTTILTKQITSKGSLAARAEQIVRLREEAQSLRNSLREFKIETEKKNS</sequence>
<proteinExistence type="predicted"/>
<accession>A0A0F9LGS3</accession>